<organism evidence="14 15">
    <name type="scientific">Strigamia maritima</name>
    <name type="common">European centipede</name>
    <name type="synonym">Geophilus maritimus</name>
    <dbReference type="NCBI Taxonomy" id="126957"/>
    <lineage>
        <taxon>Eukaryota</taxon>
        <taxon>Metazoa</taxon>
        <taxon>Ecdysozoa</taxon>
        <taxon>Arthropoda</taxon>
        <taxon>Myriapoda</taxon>
        <taxon>Chilopoda</taxon>
        <taxon>Pleurostigmophora</taxon>
        <taxon>Geophilomorpha</taxon>
        <taxon>Linotaeniidae</taxon>
        <taxon>Strigamia</taxon>
    </lineage>
</organism>
<accession>T1IUW8</accession>
<evidence type="ECO:0000256" key="8">
    <source>
        <dbReference type="ARBA" id="ARBA00023163"/>
    </source>
</evidence>
<dbReference type="PANTHER" id="PTHR23235">
    <property type="entry name" value="KRUEPPEL-LIKE TRANSCRIPTION FACTOR"/>
    <property type="match status" value="1"/>
</dbReference>
<evidence type="ECO:0000256" key="4">
    <source>
        <dbReference type="ARBA" id="ARBA00022771"/>
    </source>
</evidence>
<keyword evidence="3" id="KW-0677">Repeat</keyword>
<evidence type="ECO:0000256" key="9">
    <source>
        <dbReference type="ARBA" id="ARBA00023242"/>
    </source>
</evidence>
<evidence type="ECO:0000256" key="7">
    <source>
        <dbReference type="ARBA" id="ARBA00023125"/>
    </source>
</evidence>
<dbReference type="FunFam" id="3.30.160.60:FF:000026">
    <property type="entry name" value="Transcription factor Sp3"/>
    <property type="match status" value="1"/>
</dbReference>
<evidence type="ECO:0000256" key="6">
    <source>
        <dbReference type="ARBA" id="ARBA00023015"/>
    </source>
</evidence>
<evidence type="ECO:0000256" key="5">
    <source>
        <dbReference type="ARBA" id="ARBA00022833"/>
    </source>
</evidence>
<dbReference type="GO" id="GO:0005634">
    <property type="term" value="C:nucleus"/>
    <property type="evidence" value="ECO:0007669"/>
    <property type="project" value="UniProtKB-SubCell"/>
</dbReference>
<feature type="domain" description="C2H2-type" evidence="13">
    <location>
        <begin position="611"/>
        <end position="638"/>
    </location>
</feature>
<evidence type="ECO:0000313" key="14">
    <source>
        <dbReference type="EnsemblMetazoa" id="SMAR004952-PA"/>
    </source>
</evidence>
<dbReference type="SMART" id="SM00355">
    <property type="entry name" value="ZnF_C2H2"/>
    <property type="match status" value="3"/>
</dbReference>
<dbReference type="HOGENOM" id="CLU_019688_2_0_1"/>
<dbReference type="EMBL" id="JH431566">
    <property type="status" value="NOT_ANNOTATED_CDS"/>
    <property type="molecule type" value="Genomic_DNA"/>
</dbReference>
<reference evidence="15" key="1">
    <citation type="submission" date="2011-05" db="EMBL/GenBank/DDBJ databases">
        <authorList>
            <person name="Richards S.R."/>
            <person name="Qu J."/>
            <person name="Jiang H."/>
            <person name="Jhangiani S.N."/>
            <person name="Agravi P."/>
            <person name="Goodspeed R."/>
            <person name="Gross S."/>
            <person name="Mandapat C."/>
            <person name="Jackson L."/>
            <person name="Mathew T."/>
            <person name="Pu L."/>
            <person name="Thornton R."/>
            <person name="Saada N."/>
            <person name="Wilczek-Boney K.B."/>
            <person name="Lee S."/>
            <person name="Kovar C."/>
            <person name="Wu Y."/>
            <person name="Scherer S.E."/>
            <person name="Worley K.C."/>
            <person name="Muzny D.M."/>
            <person name="Gibbs R."/>
        </authorList>
    </citation>
    <scope>NUCLEOTIDE SEQUENCE</scope>
    <source>
        <strain evidence="15">Brora</strain>
    </source>
</reference>
<evidence type="ECO:0000256" key="1">
    <source>
        <dbReference type="ARBA" id="ARBA00004123"/>
    </source>
</evidence>
<dbReference type="InterPro" id="IPR013087">
    <property type="entry name" value="Znf_C2H2_type"/>
</dbReference>
<keyword evidence="4 12" id="KW-0863">Zinc-finger</keyword>
<keyword evidence="15" id="KW-1185">Reference proteome</keyword>
<dbReference type="STRING" id="126957.T1IUW8"/>
<dbReference type="FunFam" id="3.30.160.60:FF:000014">
    <property type="entry name" value="Transcription factor Sp3"/>
    <property type="match status" value="1"/>
</dbReference>
<evidence type="ECO:0000313" key="15">
    <source>
        <dbReference type="Proteomes" id="UP000014500"/>
    </source>
</evidence>
<keyword evidence="8" id="KW-0804">Transcription</keyword>
<name>T1IUW8_STRMM</name>
<keyword evidence="9" id="KW-0539">Nucleus</keyword>
<dbReference type="Gene3D" id="3.30.160.60">
    <property type="entry name" value="Classic Zinc Finger"/>
    <property type="match status" value="3"/>
</dbReference>
<evidence type="ECO:0000256" key="11">
    <source>
        <dbReference type="ARBA" id="ARBA00038409"/>
    </source>
</evidence>
<keyword evidence="6" id="KW-0805">Transcription regulation</keyword>
<dbReference type="EnsemblMetazoa" id="SMAR004952-RA">
    <property type="protein sequence ID" value="SMAR004952-PA"/>
    <property type="gene ID" value="SMAR004952"/>
</dbReference>
<sequence length="683" mass="72743">MMADVQLTPLSLTPPLQEHQPSPLALLAATCSKIGSPPDSDGQIVATANGQTTLKVISQNQVIQASDVNQVLTAPQNFISVLADQSGNLKTLTTSTPTSVVPVTSQIIQQSPQIVTAQPQNIAYNVIPQIQNITIDGQEAIFIPTVAPGQPQQLQAATNQSITYITPTGQIIRGPGVAQNTVLQNVNLGQLGQLGNVSLAQLGLGGQNVTVRQGGVMQALQIPLNQFQQTIPIQVPISTTNGQTTYQTIHVPVQTIQPIQNIMPQQVSGQMTQMLPQGQVQIASLQLAGQATQTASTPTWTASSPTWTSASSCLTTTPSSSTDAMTSHVSSNVTSTTNSGGLATAQLVAAGSNQMAWWPANTVSLANLRGGNVVQLQNIQGIQGIPIQNIQTIPAGIQMAASPGQQGILTAPSIQGLNVTTQGAMANTNGTMAAQMAPLSPQMQTVQSIAGFPTVITANNVGQQLQQDPNDPTKWQVVQTTSAPLATSQMSPMSPAQVATSTQLTANADTTNSNGEVTNTSGRRLRRVACTCPNCRDGEGSRNSENKKKQHICHISGCNKVYGKTSHLRAHLRWHTGERPFVCSWLFCGKRFTRSDELQRHRRTHTGEKRFTCPECNKRFMRSDHLSKHIRTHTHKRLAPQLEGLSNENAESMASISAEADQSDLSINETSLIEVPQTIAAQD</sequence>
<keyword evidence="7" id="KW-0238">DNA-binding</keyword>
<evidence type="ECO:0000256" key="3">
    <source>
        <dbReference type="ARBA" id="ARBA00022737"/>
    </source>
</evidence>
<comment type="similarity">
    <text evidence="11">Belongs to the Sp1 C2H2-type zinc-finger protein family.</text>
</comment>
<comment type="subcellular location">
    <subcellularLocation>
        <location evidence="1">Nucleus</location>
    </subcellularLocation>
</comment>
<feature type="domain" description="C2H2-type" evidence="13">
    <location>
        <begin position="581"/>
        <end position="610"/>
    </location>
</feature>
<dbReference type="eggNOG" id="KOG1721">
    <property type="taxonomic scope" value="Eukaryota"/>
</dbReference>
<dbReference type="PROSITE" id="PS50157">
    <property type="entry name" value="ZINC_FINGER_C2H2_2"/>
    <property type="match status" value="3"/>
</dbReference>
<dbReference type="PROSITE" id="PS00028">
    <property type="entry name" value="ZINC_FINGER_C2H2_1"/>
    <property type="match status" value="3"/>
</dbReference>
<reference evidence="14" key="2">
    <citation type="submission" date="2015-02" db="UniProtKB">
        <authorList>
            <consortium name="EnsemblMetazoa"/>
        </authorList>
    </citation>
    <scope>IDENTIFICATION</scope>
</reference>
<proteinExistence type="inferred from homology"/>
<dbReference type="SUPFAM" id="SSF57667">
    <property type="entry name" value="beta-beta-alpha zinc fingers"/>
    <property type="match status" value="2"/>
</dbReference>
<dbReference type="AlphaFoldDB" id="T1IUW8"/>
<dbReference type="Pfam" id="PF00096">
    <property type="entry name" value="zf-C2H2"/>
    <property type="match status" value="2"/>
</dbReference>
<comment type="function">
    <text evidence="10">Transcription factor which plays a key role in limb development. Positively regulates FGF8 expression in the apical ectodermal ridge (AER) and contributes to limb outgrowth in embryos.</text>
</comment>
<evidence type="ECO:0000259" key="13">
    <source>
        <dbReference type="PROSITE" id="PS50157"/>
    </source>
</evidence>
<dbReference type="GO" id="GO:0008270">
    <property type="term" value="F:zinc ion binding"/>
    <property type="evidence" value="ECO:0007669"/>
    <property type="project" value="UniProtKB-KW"/>
</dbReference>
<keyword evidence="2" id="KW-0479">Metal-binding</keyword>
<dbReference type="OMA" id="THTKIRS"/>
<protein>
    <recommendedName>
        <fullName evidence="13">C2H2-type domain-containing protein</fullName>
    </recommendedName>
</protein>
<evidence type="ECO:0000256" key="10">
    <source>
        <dbReference type="ARBA" id="ARBA00037677"/>
    </source>
</evidence>
<dbReference type="GO" id="GO:0000981">
    <property type="term" value="F:DNA-binding transcription factor activity, RNA polymerase II-specific"/>
    <property type="evidence" value="ECO:0007669"/>
    <property type="project" value="TreeGrafter"/>
</dbReference>
<keyword evidence="5" id="KW-0862">Zinc</keyword>
<dbReference type="PhylomeDB" id="T1IUW8"/>
<dbReference type="InterPro" id="IPR036236">
    <property type="entry name" value="Znf_C2H2_sf"/>
</dbReference>
<evidence type="ECO:0000256" key="12">
    <source>
        <dbReference type="PROSITE-ProRule" id="PRU00042"/>
    </source>
</evidence>
<dbReference type="FunFam" id="3.30.160.60:FF:000077">
    <property type="entry name" value="Sp8 transcription factor"/>
    <property type="match status" value="1"/>
</dbReference>
<evidence type="ECO:0000256" key="2">
    <source>
        <dbReference type="ARBA" id="ARBA00022723"/>
    </source>
</evidence>
<dbReference type="PANTHER" id="PTHR23235:SF120">
    <property type="entry name" value="KRUPPEL-LIKE FACTOR 15"/>
    <property type="match status" value="1"/>
</dbReference>
<dbReference type="GO" id="GO:0000978">
    <property type="term" value="F:RNA polymerase II cis-regulatory region sequence-specific DNA binding"/>
    <property type="evidence" value="ECO:0007669"/>
    <property type="project" value="TreeGrafter"/>
</dbReference>
<dbReference type="Proteomes" id="UP000014500">
    <property type="component" value="Unassembled WGS sequence"/>
</dbReference>
<feature type="domain" description="C2H2-type" evidence="13">
    <location>
        <begin position="551"/>
        <end position="580"/>
    </location>
</feature>